<dbReference type="PANTHER" id="PTHR24276:SF98">
    <property type="entry name" value="FI18310P1-RELATED"/>
    <property type="match status" value="1"/>
</dbReference>
<feature type="signal peptide" evidence="7">
    <location>
        <begin position="1"/>
        <end position="22"/>
    </location>
</feature>
<dbReference type="Gene3D" id="2.40.10.10">
    <property type="entry name" value="Trypsin-like serine proteases"/>
    <property type="match status" value="2"/>
</dbReference>
<dbReference type="InterPro" id="IPR001254">
    <property type="entry name" value="Trypsin_dom"/>
</dbReference>
<dbReference type="OrthoDB" id="6380398at2759"/>
<dbReference type="PANTHER" id="PTHR24276">
    <property type="entry name" value="POLYSERASE-RELATED"/>
    <property type="match status" value="1"/>
</dbReference>
<evidence type="ECO:0000313" key="9">
    <source>
        <dbReference type="EMBL" id="OQV15060.1"/>
    </source>
</evidence>
<dbReference type="PROSITE" id="PS50240">
    <property type="entry name" value="TRYPSIN_DOM"/>
    <property type="match status" value="2"/>
</dbReference>
<dbReference type="Pfam" id="PF00089">
    <property type="entry name" value="Trypsin"/>
    <property type="match status" value="2"/>
</dbReference>
<keyword evidence="10" id="KW-1185">Reference proteome</keyword>
<comment type="caution">
    <text evidence="9">The sequence shown here is derived from an EMBL/GenBank/DDBJ whole genome shotgun (WGS) entry which is preliminary data.</text>
</comment>
<feature type="compositionally biased region" description="Polar residues" evidence="6">
    <location>
        <begin position="544"/>
        <end position="557"/>
    </location>
</feature>
<dbReference type="AlphaFoldDB" id="A0A1W0WIM1"/>
<keyword evidence="7" id="KW-0732">Signal</keyword>
<organism evidence="9 10">
    <name type="scientific">Hypsibius exemplaris</name>
    <name type="common">Freshwater tardigrade</name>
    <dbReference type="NCBI Taxonomy" id="2072580"/>
    <lineage>
        <taxon>Eukaryota</taxon>
        <taxon>Metazoa</taxon>
        <taxon>Ecdysozoa</taxon>
        <taxon>Tardigrada</taxon>
        <taxon>Eutardigrada</taxon>
        <taxon>Parachela</taxon>
        <taxon>Hypsibioidea</taxon>
        <taxon>Hypsibiidae</taxon>
        <taxon>Hypsibius</taxon>
    </lineage>
</organism>
<feature type="domain" description="Peptidase S1" evidence="8">
    <location>
        <begin position="404"/>
        <end position="649"/>
    </location>
</feature>
<protein>
    <submittedName>
        <fullName evidence="9">Ovochymase-2</fullName>
    </submittedName>
</protein>
<evidence type="ECO:0000256" key="2">
    <source>
        <dbReference type="ARBA" id="ARBA00022670"/>
    </source>
</evidence>
<dbReference type="InterPro" id="IPR043504">
    <property type="entry name" value="Peptidase_S1_PA_chymotrypsin"/>
</dbReference>
<evidence type="ECO:0000256" key="5">
    <source>
        <dbReference type="ARBA" id="ARBA00023157"/>
    </source>
</evidence>
<reference evidence="10" key="1">
    <citation type="submission" date="2017-01" db="EMBL/GenBank/DDBJ databases">
        <title>Comparative genomics of anhydrobiosis in the tardigrade Hypsibius dujardini.</title>
        <authorList>
            <person name="Yoshida Y."/>
            <person name="Koutsovoulos G."/>
            <person name="Laetsch D."/>
            <person name="Stevens L."/>
            <person name="Kumar S."/>
            <person name="Horikawa D."/>
            <person name="Ishino K."/>
            <person name="Komine S."/>
            <person name="Tomita M."/>
            <person name="Blaxter M."/>
            <person name="Arakawa K."/>
        </authorList>
    </citation>
    <scope>NUCLEOTIDE SEQUENCE [LARGE SCALE GENOMIC DNA]</scope>
    <source>
        <strain evidence="10">Z151</strain>
    </source>
</reference>
<dbReference type="CDD" id="cd00190">
    <property type="entry name" value="Tryp_SPc"/>
    <property type="match status" value="1"/>
</dbReference>
<dbReference type="InterPro" id="IPR009003">
    <property type="entry name" value="Peptidase_S1_PA"/>
</dbReference>
<evidence type="ECO:0000256" key="3">
    <source>
        <dbReference type="ARBA" id="ARBA00022801"/>
    </source>
</evidence>
<evidence type="ECO:0000256" key="6">
    <source>
        <dbReference type="SAM" id="MobiDB-lite"/>
    </source>
</evidence>
<evidence type="ECO:0000256" key="4">
    <source>
        <dbReference type="ARBA" id="ARBA00022825"/>
    </source>
</evidence>
<dbReference type="SMART" id="SM00020">
    <property type="entry name" value="Tryp_SPc"/>
    <property type="match status" value="1"/>
</dbReference>
<dbReference type="EMBL" id="MTYJ01000095">
    <property type="protein sequence ID" value="OQV15060.1"/>
    <property type="molecule type" value="Genomic_DNA"/>
</dbReference>
<evidence type="ECO:0000313" key="10">
    <source>
        <dbReference type="Proteomes" id="UP000192578"/>
    </source>
</evidence>
<keyword evidence="4" id="KW-0720">Serine protease</keyword>
<feature type="region of interest" description="Disordered" evidence="6">
    <location>
        <begin position="537"/>
        <end position="558"/>
    </location>
</feature>
<feature type="domain" description="Peptidase S1" evidence="8">
    <location>
        <begin position="130"/>
        <end position="371"/>
    </location>
</feature>
<dbReference type="GO" id="GO:0004252">
    <property type="term" value="F:serine-type endopeptidase activity"/>
    <property type="evidence" value="ECO:0007669"/>
    <property type="project" value="InterPro"/>
</dbReference>
<evidence type="ECO:0000259" key="8">
    <source>
        <dbReference type="PROSITE" id="PS50240"/>
    </source>
</evidence>
<gene>
    <name evidence="9" type="ORF">BV898_10819</name>
</gene>
<dbReference type="PRINTS" id="PR00722">
    <property type="entry name" value="CHYMOTRYPSIN"/>
</dbReference>
<keyword evidence="3" id="KW-0378">Hydrolase</keyword>
<dbReference type="InterPro" id="IPR050430">
    <property type="entry name" value="Peptidase_S1"/>
</dbReference>
<keyword evidence="5" id="KW-1015">Disulfide bond</keyword>
<dbReference type="Proteomes" id="UP000192578">
    <property type="component" value="Unassembled WGS sequence"/>
</dbReference>
<dbReference type="GO" id="GO:0006508">
    <property type="term" value="P:proteolysis"/>
    <property type="evidence" value="ECO:0007669"/>
    <property type="project" value="UniProtKB-KW"/>
</dbReference>
<sequence>MSIWHAWGFCVAALLFWYSAKGAMAGDRWIGGLDYETDDNFGNMSVLQQTGKPAGRLSTRKLSQRNPFTRAATVNSGWIYATTAAATNEENTMEWEPRTETATIRPYPYPYRPGRTATTTSATTNLGPKFTGGTDAIEGRFKFIVSLQRDGSHFCAGTLISDTAVLSAAQCFYEPGTDVPIPQSDIRVYVGPHNINKYSEEHQMSIKVVKLHPEFLPRKLNANLDHDIAVIHLRTSIQALPGHVKLLVAKASLPSRFRVPLTNVRALGWGFSNAARTLSPVLQTNFLTVISAGDCQARYKTYYNVSPRVLCTDSTISDICQGDMGGPLTVSEELPSGLHLDVVVGVISMSSSGCRLNGSASIHTRVSEYVDTFILPEIRLAEKGRPTPTTTTTETTSVRRTSVVSIQHNDEHICSGTLITKKLVLTAASCFFDQAWGRIPEDELKVAIGVDAVRDLHGEQSTTVKGIKLHPSFMPRTLANRTGDLAILEMDQSIDAFPESVKRTVEIASRPPRPNVPNEATASLHFLEWKFAGNAEEEDVSPELPNSTPMTHQSNADCQRDLGSNFDINSKVICTRGDNTGFCLREKSTPDLGSPLMVYHANGRGIAKPVVVGVYFLAGLRCKHDDGWGTIMYSRVASFVRDFIEPEENRVRQFGG</sequence>
<feature type="chain" id="PRO_5012212909" evidence="7">
    <location>
        <begin position="23"/>
        <end position="656"/>
    </location>
</feature>
<proteinExistence type="inferred from homology"/>
<evidence type="ECO:0000256" key="1">
    <source>
        <dbReference type="ARBA" id="ARBA00007664"/>
    </source>
</evidence>
<dbReference type="InterPro" id="IPR001314">
    <property type="entry name" value="Peptidase_S1A"/>
</dbReference>
<evidence type="ECO:0000256" key="7">
    <source>
        <dbReference type="SAM" id="SignalP"/>
    </source>
</evidence>
<comment type="similarity">
    <text evidence="1">Belongs to the peptidase S1 family.</text>
</comment>
<name>A0A1W0WIM1_HYPEX</name>
<accession>A0A1W0WIM1</accession>
<keyword evidence="2" id="KW-0645">Protease</keyword>
<feature type="compositionally biased region" description="Low complexity" evidence="6">
    <location>
        <begin position="101"/>
        <end position="111"/>
    </location>
</feature>
<dbReference type="SUPFAM" id="SSF50494">
    <property type="entry name" value="Trypsin-like serine proteases"/>
    <property type="match status" value="2"/>
</dbReference>
<feature type="region of interest" description="Disordered" evidence="6">
    <location>
        <begin position="89"/>
        <end position="111"/>
    </location>
</feature>